<dbReference type="EMBL" id="ABXJ01000056">
    <property type="protein sequence ID" value="EEA90817.1"/>
    <property type="molecule type" value="Genomic_DNA"/>
</dbReference>
<dbReference type="Pfam" id="PF13535">
    <property type="entry name" value="ATP-grasp_4"/>
    <property type="match status" value="1"/>
</dbReference>
<dbReference type="GO" id="GO:0016874">
    <property type="term" value="F:ligase activity"/>
    <property type="evidence" value="ECO:0007669"/>
    <property type="project" value="UniProtKB-KW"/>
</dbReference>
<dbReference type="GO" id="GO:0046872">
    <property type="term" value="F:metal ion binding"/>
    <property type="evidence" value="ECO:0007669"/>
    <property type="project" value="InterPro"/>
</dbReference>
<dbReference type="PANTHER" id="PTHR43585:SF2">
    <property type="entry name" value="ATP-GRASP ENZYME FSQD"/>
    <property type="match status" value="1"/>
</dbReference>
<dbReference type="SUPFAM" id="SSF56059">
    <property type="entry name" value="Glutathione synthetase ATP-binding domain-like"/>
    <property type="match status" value="1"/>
</dbReference>
<evidence type="ECO:0000313" key="6">
    <source>
        <dbReference type="EMBL" id="EEA90817.1"/>
    </source>
</evidence>
<evidence type="ECO:0000256" key="3">
    <source>
        <dbReference type="ARBA" id="ARBA00022840"/>
    </source>
</evidence>
<proteinExistence type="predicted"/>
<dbReference type="InterPro" id="IPR011761">
    <property type="entry name" value="ATP-grasp"/>
</dbReference>
<dbReference type="SUPFAM" id="SSF52440">
    <property type="entry name" value="PreATP-grasp domain"/>
    <property type="match status" value="1"/>
</dbReference>
<dbReference type="HOGENOM" id="CLU_029016_5_0_11"/>
<dbReference type="Gene3D" id="3.40.50.20">
    <property type="match status" value="1"/>
</dbReference>
<evidence type="ECO:0000256" key="2">
    <source>
        <dbReference type="ARBA" id="ARBA00022741"/>
    </source>
</evidence>
<dbReference type="Pfam" id="PF18603">
    <property type="entry name" value="LAL_C2"/>
    <property type="match status" value="1"/>
</dbReference>
<name>B6GA89_9ACTN</name>
<keyword evidence="3 4" id="KW-0067">ATP-binding</keyword>
<dbReference type="RefSeq" id="WP_006720642.1">
    <property type="nucleotide sequence ID" value="NZ_CP085935.1"/>
</dbReference>
<evidence type="ECO:0000256" key="1">
    <source>
        <dbReference type="ARBA" id="ARBA00022598"/>
    </source>
</evidence>
<dbReference type="OrthoDB" id="24041at2"/>
<dbReference type="PANTHER" id="PTHR43585">
    <property type="entry name" value="FUMIPYRROLE BIOSYNTHESIS PROTEIN C"/>
    <property type="match status" value="1"/>
</dbReference>
<dbReference type="Gene3D" id="3.30.1490.20">
    <property type="entry name" value="ATP-grasp fold, A domain"/>
    <property type="match status" value="1"/>
</dbReference>
<keyword evidence="2 4" id="KW-0547">Nucleotide-binding</keyword>
<comment type="caution">
    <text evidence="6">The sequence shown here is derived from an EMBL/GenBank/DDBJ whole genome shotgun (WGS) entry which is preliminary data.</text>
</comment>
<dbReference type="STRING" id="445975.COLSTE_00985"/>
<dbReference type="InterPro" id="IPR013815">
    <property type="entry name" value="ATP_grasp_subdomain_1"/>
</dbReference>
<reference evidence="6 7" key="1">
    <citation type="submission" date="2008-10" db="EMBL/GenBank/DDBJ databases">
        <title>Draft genome sequence of Collinsella stercoris (DSM 13279).</title>
        <authorList>
            <person name="Sudarsanam P."/>
            <person name="Ley R."/>
            <person name="Guruge J."/>
            <person name="Turnbaugh P.J."/>
            <person name="Mahowald M."/>
            <person name="Liep D."/>
            <person name="Gordon J."/>
        </authorList>
    </citation>
    <scope>NUCLEOTIDE SEQUENCE [LARGE SCALE GENOMIC DNA]</scope>
    <source>
        <strain evidence="6 7">DSM 13279</strain>
    </source>
</reference>
<keyword evidence="7" id="KW-1185">Reference proteome</keyword>
<dbReference type="Gene3D" id="3.30.470.20">
    <property type="entry name" value="ATP-grasp fold, B domain"/>
    <property type="match status" value="1"/>
</dbReference>
<feature type="domain" description="ATP-grasp" evidence="5">
    <location>
        <begin position="107"/>
        <end position="300"/>
    </location>
</feature>
<organism evidence="6 7">
    <name type="scientific">Collinsella stercoris DSM 13279</name>
    <dbReference type="NCBI Taxonomy" id="445975"/>
    <lineage>
        <taxon>Bacteria</taxon>
        <taxon>Bacillati</taxon>
        <taxon>Actinomycetota</taxon>
        <taxon>Coriobacteriia</taxon>
        <taxon>Coriobacteriales</taxon>
        <taxon>Coriobacteriaceae</taxon>
        <taxon>Collinsella</taxon>
    </lineage>
</organism>
<sequence length="395" mass="41419">MKRILFLGGPVFQKPVIERAKSMGLYVGVADISPDAPAASLADAFFQGSIRDYDAMLAVAREFEPDGIVSGACDTSVVTVARLCEELGLPGNSVEAALNSTDKYRMIKCFAREGVAHPSFAVIGKAELDHFVPPFPYPLITKPTDSAGGRGVNLVQSPKELADALVKASGAGISGDVLVEECMTGPEVSVEVVVSDGEPHVLQVTDKLTSGAPNFFEIGHSQPTSLSFDQRKAISDLASSAVLAVGLRNSAAHAEVMLTPDGPKMVELGARLGGDWITSHLIWNSVSGVDMVETVIRLALGERIHGLKYGDSGKCVATKFLPASEGLLTALDGIESAENSAGVIHVEIHGTIGERYGKAVDDSARFASVVACGSSKEEALANCDRALGLIRVQMG</sequence>
<evidence type="ECO:0000313" key="7">
    <source>
        <dbReference type="Proteomes" id="UP000003560"/>
    </source>
</evidence>
<evidence type="ECO:0000256" key="4">
    <source>
        <dbReference type="PROSITE-ProRule" id="PRU00409"/>
    </source>
</evidence>
<dbReference type="InterPro" id="IPR016185">
    <property type="entry name" value="PreATP-grasp_dom_sf"/>
</dbReference>
<evidence type="ECO:0000259" key="5">
    <source>
        <dbReference type="PROSITE" id="PS50975"/>
    </source>
</evidence>
<keyword evidence="1" id="KW-0436">Ligase</keyword>
<gene>
    <name evidence="6" type="ORF">COLSTE_00985</name>
</gene>
<protein>
    <submittedName>
        <fullName evidence="6">ATP-grasp domain protein</fullName>
    </submittedName>
</protein>
<reference evidence="6 7" key="2">
    <citation type="submission" date="2008-10" db="EMBL/GenBank/DDBJ databases">
        <authorList>
            <person name="Fulton L."/>
            <person name="Clifton S."/>
            <person name="Fulton B."/>
            <person name="Xu J."/>
            <person name="Minx P."/>
            <person name="Pepin K.H."/>
            <person name="Johnson M."/>
            <person name="Thiruvilangam P."/>
            <person name="Bhonagiri V."/>
            <person name="Nash W.E."/>
            <person name="Mardis E.R."/>
            <person name="Wilson R.K."/>
        </authorList>
    </citation>
    <scope>NUCLEOTIDE SEQUENCE [LARGE SCALE GENOMIC DNA]</scope>
    <source>
        <strain evidence="6 7">DSM 13279</strain>
    </source>
</reference>
<dbReference type="InterPro" id="IPR040570">
    <property type="entry name" value="LAL_C2"/>
</dbReference>
<dbReference type="InterPro" id="IPR052032">
    <property type="entry name" value="ATP-dep_AA_Ligase"/>
</dbReference>
<dbReference type="eggNOG" id="COG0151">
    <property type="taxonomic scope" value="Bacteria"/>
</dbReference>
<accession>B6GA89</accession>
<dbReference type="GeneID" id="98002050"/>
<dbReference type="Proteomes" id="UP000003560">
    <property type="component" value="Unassembled WGS sequence"/>
</dbReference>
<dbReference type="GO" id="GO:0005524">
    <property type="term" value="F:ATP binding"/>
    <property type="evidence" value="ECO:0007669"/>
    <property type="project" value="UniProtKB-UniRule"/>
</dbReference>
<dbReference type="AlphaFoldDB" id="B6GA89"/>
<dbReference type="PROSITE" id="PS50975">
    <property type="entry name" value="ATP_GRASP"/>
    <property type="match status" value="1"/>
</dbReference>